<feature type="domain" description="HTH merR-type" evidence="2">
    <location>
        <begin position="1"/>
        <end position="72"/>
    </location>
</feature>
<dbReference type="Proteomes" id="UP000192634">
    <property type="component" value="Unassembled WGS sequence"/>
</dbReference>
<reference evidence="3 4" key="1">
    <citation type="submission" date="2017-04" db="EMBL/GenBank/DDBJ databases">
        <authorList>
            <person name="Afonso C.L."/>
            <person name="Miller P.J."/>
            <person name="Scott M.A."/>
            <person name="Spackman E."/>
            <person name="Goraichik I."/>
            <person name="Dimitrov K.M."/>
            <person name="Suarez D.L."/>
            <person name="Swayne D.E."/>
        </authorList>
    </citation>
    <scope>NUCLEOTIDE SEQUENCE [LARGE SCALE GENOMIC DNA]</scope>
    <source>
        <strain evidence="3 4">CGMCC 1.12511</strain>
    </source>
</reference>
<dbReference type="PANTHER" id="PTHR30204:SF97">
    <property type="entry name" value="MERR FAMILY REGULATORY PROTEIN"/>
    <property type="match status" value="1"/>
</dbReference>
<dbReference type="CDD" id="cd01109">
    <property type="entry name" value="HTH_YyaN"/>
    <property type="match status" value="1"/>
</dbReference>
<dbReference type="RefSeq" id="WP_084450526.1">
    <property type="nucleotide sequence ID" value="NZ_FWXN01000005.1"/>
</dbReference>
<dbReference type="InterPro" id="IPR047057">
    <property type="entry name" value="MerR_fam"/>
</dbReference>
<dbReference type="PANTHER" id="PTHR30204">
    <property type="entry name" value="REDOX-CYCLING DRUG-SENSING TRANSCRIPTIONAL ACTIVATOR SOXR"/>
    <property type="match status" value="1"/>
</dbReference>
<keyword evidence="1 3" id="KW-0238">DNA-binding</keyword>
<dbReference type="Gene3D" id="1.10.1660.10">
    <property type="match status" value="1"/>
</dbReference>
<dbReference type="EMBL" id="FWXN01000005">
    <property type="protein sequence ID" value="SMC56461.1"/>
    <property type="molecule type" value="Genomic_DNA"/>
</dbReference>
<sequence>MTTRSIGDVAQHLGLVPDTLRYYERRGVVPNPGRDAGGRRAYTEADVHLLEVLLHLRATGMPLADIASFTHYVSQDPAGVAERLNLLLTHRDHVLAEQDRVTRALAVIDQKIKDYRSRL</sequence>
<dbReference type="GO" id="GO:0003700">
    <property type="term" value="F:DNA-binding transcription factor activity"/>
    <property type="evidence" value="ECO:0007669"/>
    <property type="project" value="InterPro"/>
</dbReference>
<dbReference type="GO" id="GO:0003677">
    <property type="term" value="F:DNA binding"/>
    <property type="evidence" value="ECO:0007669"/>
    <property type="project" value="UniProtKB-KW"/>
</dbReference>
<dbReference type="OrthoDB" id="9802039at2"/>
<accession>A0A1W2A7R6</accession>
<dbReference type="InterPro" id="IPR000551">
    <property type="entry name" value="MerR-type_HTH_dom"/>
</dbReference>
<dbReference type="SMART" id="SM00422">
    <property type="entry name" value="HTH_MERR"/>
    <property type="match status" value="1"/>
</dbReference>
<dbReference type="AlphaFoldDB" id="A0A1W2A7R6"/>
<dbReference type="Pfam" id="PF13411">
    <property type="entry name" value="MerR_1"/>
    <property type="match status" value="1"/>
</dbReference>
<evidence type="ECO:0000313" key="3">
    <source>
        <dbReference type="EMBL" id="SMC56461.1"/>
    </source>
</evidence>
<evidence type="ECO:0000259" key="2">
    <source>
        <dbReference type="PROSITE" id="PS50937"/>
    </source>
</evidence>
<dbReference type="SUPFAM" id="SSF46955">
    <property type="entry name" value="Putative DNA-binding domain"/>
    <property type="match status" value="1"/>
</dbReference>
<organism evidence="3 4">
    <name type="scientific">Janibacter indicus</name>
    <dbReference type="NCBI Taxonomy" id="857417"/>
    <lineage>
        <taxon>Bacteria</taxon>
        <taxon>Bacillati</taxon>
        <taxon>Actinomycetota</taxon>
        <taxon>Actinomycetes</taxon>
        <taxon>Micrococcales</taxon>
        <taxon>Intrasporangiaceae</taxon>
        <taxon>Janibacter</taxon>
    </lineage>
</organism>
<protein>
    <submittedName>
        <fullName evidence="3">DNA-binding transcriptional regulator, MerR family</fullName>
    </submittedName>
</protein>
<gene>
    <name evidence="3" type="ORF">SAMN06296429_105123</name>
</gene>
<dbReference type="PROSITE" id="PS50937">
    <property type="entry name" value="HTH_MERR_2"/>
    <property type="match status" value="1"/>
</dbReference>
<name>A0A1W2A7R6_9MICO</name>
<evidence type="ECO:0000256" key="1">
    <source>
        <dbReference type="ARBA" id="ARBA00023125"/>
    </source>
</evidence>
<proteinExistence type="predicted"/>
<evidence type="ECO:0000313" key="4">
    <source>
        <dbReference type="Proteomes" id="UP000192634"/>
    </source>
</evidence>
<dbReference type="InterPro" id="IPR009061">
    <property type="entry name" value="DNA-bd_dom_put_sf"/>
</dbReference>